<dbReference type="PANTHER" id="PTHR30069:SF29">
    <property type="entry name" value="HEMOGLOBIN AND HEMOGLOBIN-HAPTOGLOBIN-BINDING PROTEIN 1-RELATED"/>
    <property type="match status" value="1"/>
</dbReference>
<evidence type="ECO:0000256" key="6">
    <source>
        <dbReference type="ARBA" id="ARBA00023077"/>
    </source>
</evidence>
<dbReference type="InterPro" id="IPR037066">
    <property type="entry name" value="Plug_dom_sf"/>
</dbReference>
<proteinExistence type="inferred from homology"/>
<dbReference type="InterPro" id="IPR039426">
    <property type="entry name" value="TonB-dep_rcpt-like"/>
</dbReference>
<keyword evidence="2" id="KW-0813">Transport</keyword>
<dbReference type="EMBL" id="LGTQ01000005">
    <property type="protein sequence ID" value="KPM49403.1"/>
    <property type="molecule type" value="Genomic_DNA"/>
</dbReference>
<comment type="similarity">
    <text evidence="10">Belongs to the TonB-dependent receptor family.</text>
</comment>
<keyword evidence="6 10" id="KW-0798">TonB box</keyword>
<evidence type="ECO:0000256" key="4">
    <source>
        <dbReference type="ARBA" id="ARBA00022692"/>
    </source>
</evidence>
<dbReference type="GO" id="GO:0009279">
    <property type="term" value="C:cell outer membrane"/>
    <property type="evidence" value="ECO:0007669"/>
    <property type="project" value="UniProtKB-SubCell"/>
</dbReference>
<dbReference type="GO" id="GO:0044718">
    <property type="term" value="P:siderophore transmembrane transport"/>
    <property type="evidence" value="ECO:0007669"/>
    <property type="project" value="TreeGrafter"/>
</dbReference>
<keyword evidence="4" id="KW-0812">Transmembrane</keyword>
<evidence type="ECO:0000256" key="2">
    <source>
        <dbReference type="ARBA" id="ARBA00022448"/>
    </source>
</evidence>
<reference evidence="14 15" key="1">
    <citation type="submission" date="2015-07" db="EMBL/GenBank/DDBJ databases">
        <title>The draft genome sequence of Leadbetterella sp. JN14-9.</title>
        <authorList>
            <person name="Liu Y."/>
            <person name="Du J."/>
            <person name="Shao Z."/>
        </authorList>
    </citation>
    <scope>NUCLEOTIDE SEQUENCE [LARGE SCALE GENOMIC DNA]</scope>
    <source>
        <strain evidence="14 15">JN14-9</strain>
    </source>
</reference>
<name>A0A0P7BQF7_9BACT</name>
<evidence type="ECO:0000256" key="10">
    <source>
        <dbReference type="RuleBase" id="RU003357"/>
    </source>
</evidence>
<dbReference type="PATRIC" id="fig|1605367.3.peg.1732"/>
<keyword evidence="5 11" id="KW-0732">Signal</keyword>
<dbReference type="Pfam" id="PF07715">
    <property type="entry name" value="Plug"/>
    <property type="match status" value="1"/>
</dbReference>
<dbReference type="SUPFAM" id="SSF49464">
    <property type="entry name" value="Carboxypeptidase regulatory domain-like"/>
    <property type="match status" value="1"/>
</dbReference>
<dbReference type="Proteomes" id="UP000050454">
    <property type="component" value="Unassembled WGS sequence"/>
</dbReference>
<keyword evidence="9" id="KW-0998">Cell outer membrane</keyword>
<dbReference type="InterPro" id="IPR000531">
    <property type="entry name" value="Beta-barrel_TonB"/>
</dbReference>
<evidence type="ECO:0000256" key="8">
    <source>
        <dbReference type="ARBA" id="ARBA00023170"/>
    </source>
</evidence>
<evidence type="ECO:0000256" key="1">
    <source>
        <dbReference type="ARBA" id="ARBA00004571"/>
    </source>
</evidence>
<evidence type="ECO:0008006" key="16">
    <source>
        <dbReference type="Google" id="ProtNLM"/>
    </source>
</evidence>
<dbReference type="InterPro" id="IPR012910">
    <property type="entry name" value="Plug_dom"/>
</dbReference>
<evidence type="ECO:0000256" key="11">
    <source>
        <dbReference type="SAM" id="SignalP"/>
    </source>
</evidence>
<feature type="domain" description="TonB-dependent receptor-like beta-barrel" evidence="12">
    <location>
        <begin position="367"/>
        <end position="672"/>
    </location>
</feature>
<dbReference type="InterPro" id="IPR008969">
    <property type="entry name" value="CarboxyPept-like_regulatory"/>
</dbReference>
<evidence type="ECO:0000256" key="3">
    <source>
        <dbReference type="ARBA" id="ARBA00022452"/>
    </source>
</evidence>
<dbReference type="InterPro" id="IPR036942">
    <property type="entry name" value="Beta-barrel_TonB_sf"/>
</dbReference>
<protein>
    <recommendedName>
        <fullName evidence="16">TonB-dependent receptor</fullName>
    </recommendedName>
</protein>
<evidence type="ECO:0000313" key="14">
    <source>
        <dbReference type="EMBL" id="KPM49403.1"/>
    </source>
</evidence>
<feature type="signal peptide" evidence="11">
    <location>
        <begin position="1"/>
        <end position="20"/>
    </location>
</feature>
<dbReference type="Gene3D" id="2.40.170.20">
    <property type="entry name" value="TonB-dependent receptor, beta-barrel domain"/>
    <property type="match status" value="1"/>
</dbReference>
<accession>A0A0P7BQF7</accession>
<evidence type="ECO:0000259" key="12">
    <source>
        <dbReference type="Pfam" id="PF00593"/>
    </source>
</evidence>
<evidence type="ECO:0000259" key="13">
    <source>
        <dbReference type="Pfam" id="PF07715"/>
    </source>
</evidence>
<evidence type="ECO:0000313" key="15">
    <source>
        <dbReference type="Proteomes" id="UP000050454"/>
    </source>
</evidence>
<dbReference type="Pfam" id="PF13715">
    <property type="entry name" value="CarbopepD_reg_2"/>
    <property type="match status" value="1"/>
</dbReference>
<evidence type="ECO:0000256" key="7">
    <source>
        <dbReference type="ARBA" id="ARBA00023136"/>
    </source>
</evidence>
<dbReference type="Gene3D" id="2.60.40.1120">
    <property type="entry name" value="Carboxypeptidase-like, regulatory domain"/>
    <property type="match status" value="1"/>
</dbReference>
<keyword evidence="8" id="KW-0675">Receptor</keyword>
<dbReference type="Gene3D" id="2.170.130.10">
    <property type="entry name" value="TonB-dependent receptor, plug domain"/>
    <property type="match status" value="1"/>
</dbReference>
<evidence type="ECO:0000256" key="9">
    <source>
        <dbReference type="ARBA" id="ARBA00023237"/>
    </source>
</evidence>
<gene>
    <name evidence="14" type="ORF">AFM12_01955</name>
</gene>
<organism evidence="14 15">
    <name type="scientific">Jiulongibacter sediminis</name>
    <dbReference type="NCBI Taxonomy" id="1605367"/>
    <lineage>
        <taxon>Bacteria</taxon>
        <taxon>Pseudomonadati</taxon>
        <taxon>Bacteroidota</taxon>
        <taxon>Cytophagia</taxon>
        <taxon>Cytophagales</taxon>
        <taxon>Leadbetterellaceae</taxon>
        <taxon>Jiulongibacter</taxon>
    </lineage>
</organism>
<keyword evidence="3" id="KW-1134">Transmembrane beta strand</keyword>
<keyword evidence="7 10" id="KW-0472">Membrane</keyword>
<dbReference type="GO" id="GO:0015344">
    <property type="term" value="F:siderophore uptake transmembrane transporter activity"/>
    <property type="evidence" value="ECO:0007669"/>
    <property type="project" value="TreeGrafter"/>
</dbReference>
<feature type="domain" description="TonB-dependent receptor plug" evidence="13">
    <location>
        <begin position="126"/>
        <end position="222"/>
    </location>
</feature>
<dbReference type="STRING" id="1605367.AFM12_01955"/>
<dbReference type="PANTHER" id="PTHR30069">
    <property type="entry name" value="TONB-DEPENDENT OUTER MEMBRANE RECEPTOR"/>
    <property type="match status" value="1"/>
</dbReference>
<keyword evidence="15" id="KW-1185">Reference proteome</keyword>
<comment type="subcellular location">
    <subcellularLocation>
        <location evidence="1">Cell outer membrane</location>
        <topology evidence="1">Multi-pass membrane protein</topology>
    </subcellularLocation>
</comment>
<comment type="caution">
    <text evidence="14">The sequence shown here is derived from an EMBL/GenBank/DDBJ whole genome shotgun (WGS) entry which is preliminary data.</text>
</comment>
<dbReference type="Pfam" id="PF00593">
    <property type="entry name" value="TonB_dep_Rec_b-barrel"/>
    <property type="match status" value="1"/>
</dbReference>
<evidence type="ECO:0000256" key="5">
    <source>
        <dbReference type="ARBA" id="ARBA00022729"/>
    </source>
</evidence>
<dbReference type="AlphaFoldDB" id="A0A0P7BQF7"/>
<sequence length="770" mass="86058">MSLFNKISLLLLLIPFAGLSQNNCNISLHGQALDEVTGKPLPFASIYLEDIQKGTSADADGYFAFDGLCPDTTHIRISHVSCEPLRQYLIIQKDTILNLYLHHHEELMDEVLVHGRHSDQTIENSGTIDKDLISQRSNQDLSKVIEEITGVSTLNTGSGISKPIIHGLYGNRIALLNNGVAQAGQQWGNDHAPEIDVFSADHISVVKGVGALALPGSSLGGVVLIEPGATSEDPHLHGSTNHVYQTNGRGFTVNLELEQGGLEKAIRFNGTLKKGGDLHTPDYFLNNTGKEESNASLFYEFGKSKAWQKKLYASTFNSTIGILRGAHIGNLTDLLLSFERETPFFTEEVFSYEIEAPRQRVHHHLAKLEAENAWAGNQKVSLTYAAQLNQREEFDVRRSGRSDTPALSLIQFNQQASALYERNFSKGLLLRTGLNGAYTDNTNQPETGILPLIPDFNRFDEEAFLIIQNEKAKLLTEIGGRLSLNQLHVVTISRDLPRRIERFNHQFSNVNLAGGLAYSPSRVLKLSVNGGYVERAPAVNELYSFGLHQGVSSLEVGNQNLEKEKSLKTTTSLDINWNDKLFLQLLGYAQSIRNYIYLKPAPEPELTIRGAFPLFNYDQADAFFRGFDALLSLEPVESVRLVSKLSLLKGTDQSNGIPLVFMAPNNLSNEISLSLPDGQRLKNSRISGRLKSVFEQKNYIEGLDFVNPPPTYHLFEMEFHTALSTEKNAFHFSIRGENLLDVSYRDYLNRQRYFADELGRNLTFRVQWEF</sequence>
<dbReference type="SUPFAM" id="SSF56935">
    <property type="entry name" value="Porins"/>
    <property type="match status" value="1"/>
</dbReference>
<feature type="chain" id="PRO_5006136094" description="TonB-dependent receptor" evidence="11">
    <location>
        <begin position="21"/>
        <end position="770"/>
    </location>
</feature>